<evidence type="ECO:0000313" key="3">
    <source>
        <dbReference type="WBParaSite" id="Csp11.Scaffold630.g20925.t1"/>
    </source>
</evidence>
<dbReference type="AlphaFoldDB" id="A0A1I7UZL4"/>
<protein>
    <submittedName>
        <fullName evidence="3">F-box domain-containing protein</fullName>
    </submittedName>
</protein>
<organism evidence="2 3">
    <name type="scientific">Caenorhabditis tropicalis</name>
    <dbReference type="NCBI Taxonomy" id="1561998"/>
    <lineage>
        <taxon>Eukaryota</taxon>
        <taxon>Metazoa</taxon>
        <taxon>Ecdysozoa</taxon>
        <taxon>Nematoda</taxon>
        <taxon>Chromadorea</taxon>
        <taxon>Rhabditida</taxon>
        <taxon>Rhabditina</taxon>
        <taxon>Rhabditomorpha</taxon>
        <taxon>Rhabditoidea</taxon>
        <taxon>Rhabditidae</taxon>
        <taxon>Peloderinae</taxon>
        <taxon>Caenorhabditis</taxon>
    </lineage>
</organism>
<sequence length="510" mass="60296">MTHIGDAQCPEYWDFTEYEAEGAVKTKGLRLCSKLPGNYLFTISRDYDYIRVEKSPFISLAALFKLSERCKELIFDESVLTSISLNTFFYHWLEKRIDGLKFMRICIKEYEEALVFNWMQNRVSDATEEINCTSYTGEIFQLSPGKRLRRNDGVIASIYYDPNSKILNFGVLDTKFTEFRLRDVTGVVFNEILSQLDLNEIFNLSLCSIKTRNTVSGHLRKSMKYPLFLYTRKKETITFGLIKDEQHLTLMRLREDKVPNGRKFEELNIGGRKRQISKYENYYELFSGSFADMFTDYTHILDHITSLFRQDIDTLYCDNPLYLKYIHLKYSKSLRMTHIGGSQCLKIWDLAEYEDESAVRTRGLELCSNLPGNYLSKLTRDYEYIRVKRTPNTSLYIIYKLSEKCKELIFDELDFYSMDLNSFFNHWLENRIDRLKFIRICIKEYDESWAAYRIESRITEATEEINYKSHIGDIYRLSPGKRLRRDDGVIALFFYDPTTEMLNFGVVDVE</sequence>
<evidence type="ECO:0000259" key="1">
    <source>
        <dbReference type="Pfam" id="PF00646"/>
    </source>
</evidence>
<keyword evidence="2" id="KW-1185">Reference proteome</keyword>
<dbReference type="InterPro" id="IPR001810">
    <property type="entry name" value="F-box_dom"/>
</dbReference>
<reference evidence="3" key="1">
    <citation type="submission" date="2016-11" db="UniProtKB">
        <authorList>
            <consortium name="WormBaseParasite"/>
        </authorList>
    </citation>
    <scope>IDENTIFICATION</scope>
</reference>
<dbReference type="PANTHER" id="PTHR21503:SF8">
    <property type="entry name" value="F-BOX ASSOCIATED DOMAIN-CONTAINING PROTEIN-RELATED"/>
    <property type="match status" value="1"/>
</dbReference>
<dbReference type="PANTHER" id="PTHR21503">
    <property type="entry name" value="F-BOX-CONTAINING HYPOTHETICAL PROTEIN C.ELEGANS"/>
    <property type="match status" value="1"/>
</dbReference>
<accession>A0A1I7UZL4</accession>
<dbReference type="Proteomes" id="UP000095282">
    <property type="component" value="Unplaced"/>
</dbReference>
<dbReference type="WBParaSite" id="Csp11.Scaffold630.g20925.t1">
    <property type="protein sequence ID" value="Csp11.Scaffold630.g20925.t1"/>
    <property type="gene ID" value="Csp11.Scaffold630.g20925"/>
</dbReference>
<evidence type="ECO:0000313" key="2">
    <source>
        <dbReference type="Proteomes" id="UP000095282"/>
    </source>
</evidence>
<proteinExistence type="predicted"/>
<name>A0A1I7UZL4_9PELO</name>
<feature type="domain" description="F-box" evidence="1">
    <location>
        <begin position="188"/>
        <end position="218"/>
    </location>
</feature>
<dbReference type="Pfam" id="PF00646">
    <property type="entry name" value="F-box"/>
    <property type="match status" value="1"/>
</dbReference>